<evidence type="ECO:0000256" key="2">
    <source>
        <dbReference type="ARBA" id="ARBA00022908"/>
    </source>
</evidence>
<evidence type="ECO:0000256" key="3">
    <source>
        <dbReference type="ARBA" id="ARBA00023125"/>
    </source>
</evidence>
<evidence type="ECO:0000259" key="5">
    <source>
        <dbReference type="PROSITE" id="PS51898"/>
    </source>
</evidence>
<comment type="similarity">
    <text evidence="1">Belongs to the 'phage' integrase family.</text>
</comment>
<dbReference type="EMBL" id="BAAAFM010000003">
    <property type="protein sequence ID" value="GAA0209835.1"/>
    <property type="molecule type" value="Genomic_DNA"/>
</dbReference>
<evidence type="ECO:0000256" key="1">
    <source>
        <dbReference type="ARBA" id="ARBA00008857"/>
    </source>
</evidence>
<dbReference type="SUPFAM" id="SSF56349">
    <property type="entry name" value="DNA breaking-rejoining enzymes"/>
    <property type="match status" value="1"/>
</dbReference>
<dbReference type="Pfam" id="PF20172">
    <property type="entry name" value="DUF6538"/>
    <property type="match status" value="1"/>
</dbReference>
<evidence type="ECO:0000256" key="4">
    <source>
        <dbReference type="ARBA" id="ARBA00023172"/>
    </source>
</evidence>
<dbReference type="InterPro" id="IPR002104">
    <property type="entry name" value="Integrase_catalytic"/>
</dbReference>
<dbReference type="InterPro" id="IPR046668">
    <property type="entry name" value="DUF6538"/>
</dbReference>
<dbReference type="PANTHER" id="PTHR30349:SF41">
    <property type="entry name" value="INTEGRASE_RECOMBINASE PROTEIN MJ0367-RELATED"/>
    <property type="match status" value="1"/>
</dbReference>
<dbReference type="InterPro" id="IPR013762">
    <property type="entry name" value="Integrase-like_cat_sf"/>
</dbReference>
<gene>
    <name evidence="6" type="ORF">GCM10009123_16560</name>
</gene>
<dbReference type="Pfam" id="PF00589">
    <property type="entry name" value="Phage_integrase"/>
    <property type="match status" value="1"/>
</dbReference>
<protein>
    <recommendedName>
        <fullName evidence="5">Tyr recombinase domain-containing protein</fullName>
    </recommendedName>
</protein>
<organism evidence="6 7">
    <name type="scientific">Kangiella japonica</name>
    <dbReference type="NCBI Taxonomy" id="647384"/>
    <lineage>
        <taxon>Bacteria</taxon>
        <taxon>Pseudomonadati</taxon>
        <taxon>Pseudomonadota</taxon>
        <taxon>Gammaproteobacteria</taxon>
        <taxon>Kangiellales</taxon>
        <taxon>Kangiellaceae</taxon>
        <taxon>Kangiella</taxon>
    </lineage>
</organism>
<feature type="domain" description="Tyr recombinase" evidence="5">
    <location>
        <begin position="244"/>
        <end position="418"/>
    </location>
</feature>
<dbReference type="PROSITE" id="PS51898">
    <property type="entry name" value="TYR_RECOMBINASE"/>
    <property type="match status" value="1"/>
</dbReference>
<dbReference type="Gene3D" id="1.10.150.130">
    <property type="match status" value="1"/>
</dbReference>
<dbReference type="InterPro" id="IPR025269">
    <property type="entry name" value="SAM-like_dom"/>
</dbReference>
<keyword evidence="7" id="KW-1185">Reference proteome</keyword>
<dbReference type="InterPro" id="IPR010998">
    <property type="entry name" value="Integrase_recombinase_N"/>
</dbReference>
<dbReference type="InterPro" id="IPR050090">
    <property type="entry name" value="Tyrosine_recombinase_XerCD"/>
</dbReference>
<dbReference type="Pfam" id="PF13102">
    <property type="entry name" value="Phage_int_SAM_5"/>
    <property type="match status" value="1"/>
</dbReference>
<reference evidence="6 7" key="1">
    <citation type="journal article" date="2019" name="Int. J. Syst. Evol. Microbiol.">
        <title>The Global Catalogue of Microorganisms (GCM) 10K type strain sequencing project: providing services to taxonomists for standard genome sequencing and annotation.</title>
        <authorList>
            <consortium name="The Broad Institute Genomics Platform"/>
            <consortium name="The Broad Institute Genome Sequencing Center for Infectious Disease"/>
            <person name="Wu L."/>
            <person name="Ma J."/>
        </authorList>
    </citation>
    <scope>NUCLEOTIDE SEQUENCE [LARGE SCALE GENOMIC DNA]</scope>
    <source>
        <strain evidence="6 7">JCM 16211</strain>
    </source>
</reference>
<name>A0ABN0T252_9GAMM</name>
<dbReference type="Proteomes" id="UP001501221">
    <property type="component" value="Unassembled WGS sequence"/>
</dbReference>
<dbReference type="InterPro" id="IPR011010">
    <property type="entry name" value="DNA_brk_join_enz"/>
</dbReference>
<dbReference type="Gene3D" id="1.10.443.10">
    <property type="entry name" value="Intergrase catalytic core"/>
    <property type="match status" value="1"/>
</dbReference>
<evidence type="ECO:0000313" key="6">
    <source>
        <dbReference type="EMBL" id="GAA0209835.1"/>
    </source>
</evidence>
<proteinExistence type="inferred from homology"/>
<evidence type="ECO:0000313" key="7">
    <source>
        <dbReference type="Proteomes" id="UP001501221"/>
    </source>
</evidence>
<sequence length="429" mass="50273">MSNKAETKHLKLRGNIWWYQRRVPKHLSHHYPNQSFIQISLDTGDIREARKKRNVLNGELERKSLSMTSNSESLRFRELVREMDRDRKNYPHDWDAGIYPDRLEEQGRKLELEAYMTVNGRQDFSRKYRLTISEGFQMWLDDIGHTKTEEHSKKIEKAIKKFGTYCFKHFDWVDSPDIAIEDIERKMVYSFIKHLGKTLKKSTVQATISRINTIWMYLERVDELEGKNPFKDHIYSNAEADQSEKREAFTKDEVKKIQAHKWEKPVYKLLVDLGIYSGCRISELCNLKKKDVVEDDGIVAMNIEKGKTRAATRTVPLPDFIGQRLLEHIKDKDEDDLVLGISSKTASRTFSNFKTRYISQSKLKAFHSFRHMYITAMERAGVEENVTAQIVGHERGKTMSYGYYSKGHELKKLKEAVEKGLRLMGTAEY</sequence>
<comment type="caution">
    <text evidence="6">The sequence shown here is derived from an EMBL/GenBank/DDBJ whole genome shotgun (WGS) entry which is preliminary data.</text>
</comment>
<dbReference type="PANTHER" id="PTHR30349">
    <property type="entry name" value="PHAGE INTEGRASE-RELATED"/>
    <property type="match status" value="1"/>
</dbReference>
<keyword evidence="4" id="KW-0233">DNA recombination</keyword>
<keyword evidence="2" id="KW-0229">DNA integration</keyword>
<keyword evidence="3" id="KW-0238">DNA-binding</keyword>
<accession>A0ABN0T252</accession>
<dbReference type="RefSeq" id="WP_343989111.1">
    <property type="nucleotide sequence ID" value="NZ_BAAAFM010000003.1"/>
</dbReference>